<dbReference type="PANTHER" id="PTHR32089">
    <property type="entry name" value="METHYL-ACCEPTING CHEMOTAXIS PROTEIN MCPB"/>
    <property type="match status" value="1"/>
</dbReference>
<dbReference type="Proteomes" id="UP000658225">
    <property type="component" value="Unassembled WGS sequence"/>
</dbReference>
<dbReference type="AlphaFoldDB" id="A0A927R2K6"/>
<feature type="domain" description="PAC" evidence="4">
    <location>
        <begin position="298"/>
        <end position="350"/>
    </location>
</feature>
<dbReference type="Gene3D" id="1.10.287.950">
    <property type="entry name" value="Methyl-accepting chemotaxis protein"/>
    <property type="match status" value="1"/>
</dbReference>
<feature type="domain" description="Methyl-accepting transducer" evidence="3">
    <location>
        <begin position="349"/>
        <end position="512"/>
    </location>
</feature>
<feature type="domain" description="PAC" evidence="4">
    <location>
        <begin position="153"/>
        <end position="205"/>
    </location>
</feature>
<dbReference type="RefSeq" id="WP_192597821.1">
    <property type="nucleotide sequence ID" value="NZ_JADBEL010000004.1"/>
</dbReference>
<dbReference type="Pfam" id="PF00015">
    <property type="entry name" value="MCPsignal"/>
    <property type="match status" value="1"/>
</dbReference>
<organism evidence="5 6">
    <name type="scientific">Sporosarcina limicola</name>
    <dbReference type="NCBI Taxonomy" id="34101"/>
    <lineage>
        <taxon>Bacteria</taxon>
        <taxon>Bacillati</taxon>
        <taxon>Bacillota</taxon>
        <taxon>Bacilli</taxon>
        <taxon>Bacillales</taxon>
        <taxon>Caryophanaceae</taxon>
        <taxon>Sporosarcina</taxon>
    </lineage>
</organism>
<dbReference type="EMBL" id="JADBEL010000004">
    <property type="protein sequence ID" value="MBE1554026.1"/>
    <property type="molecule type" value="Genomic_DNA"/>
</dbReference>
<dbReference type="InterPro" id="IPR001610">
    <property type="entry name" value="PAC"/>
</dbReference>
<dbReference type="Pfam" id="PF08447">
    <property type="entry name" value="PAS_3"/>
    <property type="match status" value="2"/>
</dbReference>
<dbReference type="InterPro" id="IPR013655">
    <property type="entry name" value="PAS_fold_3"/>
</dbReference>
<dbReference type="GO" id="GO:0016020">
    <property type="term" value="C:membrane"/>
    <property type="evidence" value="ECO:0007669"/>
    <property type="project" value="InterPro"/>
</dbReference>
<sequence length="512" mass="58319">MKSLFKQQSQRLDTEKFLYMGEQVEGKVENGDLSARFSVDSIESELQPIARQMNKLLDLVSVKSMNVAISIELLNKEARIGLWDMFIDSRDPVNPHNTFIWSNQFRSILGFEGVHDFPNTLDSWVVLLHPEDKDLAIKSFEQHMLDKTDRTPYDVEHRLKNKNGEYRWHRAIALTVREADGTPIRVVGANIDIHKAKLERLALDDVLTRFELINAALSKNIETVEAPWEMIILTDEPLNEQNQFWWSPQVRKMLGFQNERDFPNLLSSWSDLIHPDDKSIVFSVLKNHVIDRLGQTPYDIQYRLKHRDGHYCWYHSNGETLRDSLGKPIRVAGTIRDITKQKAKKELEADISEYTTEFSHSAEQLTTSVRSFTERIQDMADTYKETVAIADKMNTHAQDTKNVTSLIKDIANQTNLLGLNAAIEAARAGDLGKGFNVVAEEVRSLAISSSKAVDEIEATIDKVTNAIDLMLTQIGTVNKMIGDQTDQAETIQRSTESIHESTKTLVDLINKI</sequence>
<name>A0A927R2K6_9BACL</name>
<dbReference type="SUPFAM" id="SSF58104">
    <property type="entry name" value="Methyl-accepting chemotaxis protein (MCP) signaling domain"/>
    <property type="match status" value="1"/>
</dbReference>
<dbReference type="NCBIfam" id="TIGR00229">
    <property type="entry name" value="sensory_box"/>
    <property type="match status" value="2"/>
</dbReference>
<dbReference type="PANTHER" id="PTHR32089:SF112">
    <property type="entry name" value="LYSOZYME-LIKE PROTEIN-RELATED"/>
    <property type="match status" value="1"/>
</dbReference>
<evidence type="ECO:0000313" key="5">
    <source>
        <dbReference type="EMBL" id="MBE1554026.1"/>
    </source>
</evidence>
<dbReference type="SMART" id="SM00283">
    <property type="entry name" value="MA"/>
    <property type="match status" value="1"/>
</dbReference>
<dbReference type="PROSITE" id="PS50113">
    <property type="entry name" value="PAC"/>
    <property type="match status" value="2"/>
</dbReference>
<protein>
    <submittedName>
        <fullName evidence="5">PAS domain S-box-containing protein</fullName>
    </submittedName>
</protein>
<comment type="caution">
    <text evidence="5">The sequence shown here is derived from an EMBL/GenBank/DDBJ whole genome shotgun (WGS) entry which is preliminary data.</text>
</comment>
<evidence type="ECO:0000256" key="1">
    <source>
        <dbReference type="ARBA" id="ARBA00023224"/>
    </source>
</evidence>
<proteinExistence type="predicted"/>
<dbReference type="CDD" id="cd00130">
    <property type="entry name" value="PAS"/>
    <property type="match status" value="2"/>
</dbReference>
<dbReference type="InterPro" id="IPR000700">
    <property type="entry name" value="PAS-assoc_C"/>
</dbReference>
<dbReference type="PROSITE" id="PS50111">
    <property type="entry name" value="CHEMOTAXIS_TRANSDUC_2"/>
    <property type="match status" value="1"/>
</dbReference>
<reference evidence="5" key="1">
    <citation type="submission" date="2020-10" db="EMBL/GenBank/DDBJ databases">
        <title>Genomic Encyclopedia of Type Strains, Phase IV (KMG-IV): sequencing the most valuable type-strain genomes for metagenomic binning, comparative biology and taxonomic classification.</title>
        <authorList>
            <person name="Goeker M."/>
        </authorList>
    </citation>
    <scope>NUCLEOTIDE SEQUENCE</scope>
    <source>
        <strain evidence="5">DSM 13886</strain>
    </source>
</reference>
<accession>A0A927R2K6</accession>
<keyword evidence="1 2" id="KW-0807">Transducer</keyword>
<dbReference type="Gene3D" id="3.30.450.20">
    <property type="entry name" value="PAS domain"/>
    <property type="match status" value="2"/>
</dbReference>
<evidence type="ECO:0000259" key="4">
    <source>
        <dbReference type="PROSITE" id="PS50113"/>
    </source>
</evidence>
<dbReference type="InterPro" id="IPR000014">
    <property type="entry name" value="PAS"/>
</dbReference>
<dbReference type="InterPro" id="IPR004089">
    <property type="entry name" value="MCPsignal_dom"/>
</dbReference>
<gene>
    <name evidence="5" type="ORF">H4683_001101</name>
</gene>
<keyword evidence="6" id="KW-1185">Reference proteome</keyword>
<dbReference type="GO" id="GO:0007165">
    <property type="term" value="P:signal transduction"/>
    <property type="evidence" value="ECO:0007669"/>
    <property type="project" value="UniProtKB-KW"/>
</dbReference>
<evidence type="ECO:0000313" key="6">
    <source>
        <dbReference type="Proteomes" id="UP000658225"/>
    </source>
</evidence>
<dbReference type="SMART" id="SM00086">
    <property type="entry name" value="PAC"/>
    <property type="match status" value="2"/>
</dbReference>
<evidence type="ECO:0000259" key="3">
    <source>
        <dbReference type="PROSITE" id="PS50111"/>
    </source>
</evidence>
<dbReference type="SUPFAM" id="SSF55785">
    <property type="entry name" value="PYP-like sensor domain (PAS domain)"/>
    <property type="match status" value="2"/>
</dbReference>
<dbReference type="InterPro" id="IPR035965">
    <property type="entry name" value="PAS-like_dom_sf"/>
</dbReference>
<evidence type="ECO:0000256" key="2">
    <source>
        <dbReference type="PROSITE-ProRule" id="PRU00284"/>
    </source>
</evidence>